<organism evidence="1 2">
    <name type="scientific">Ruegeria conchae</name>
    <dbReference type="NCBI Taxonomy" id="981384"/>
    <lineage>
        <taxon>Bacteria</taxon>
        <taxon>Pseudomonadati</taxon>
        <taxon>Pseudomonadota</taxon>
        <taxon>Alphaproteobacteria</taxon>
        <taxon>Rhodobacterales</taxon>
        <taxon>Roseobacteraceae</taxon>
        <taxon>Ruegeria</taxon>
    </lineage>
</organism>
<dbReference type="Pfam" id="PF13481">
    <property type="entry name" value="AAA_25"/>
    <property type="match status" value="1"/>
</dbReference>
<protein>
    <submittedName>
        <fullName evidence="1">AAA domain-containing protein</fullName>
    </submittedName>
</protein>
<evidence type="ECO:0000313" key="2">
    <source>
        <dbReference type="Proteomes" id="UP000271700"/>
    </source>
</evidence>
<dbReference type="Proteomes" id="UP000271700">
    <property type="component" value="Unassembled WGS sequence"/>
</dbReference>
<comment type="caution">
    <text evidence="1">The sequence shown here is derived from an EMBL/GenBank/DDBJ whole genome shotgun (WGS) entry which is preliminary data.</text>
</comment>
<dbReference type="Gene3D" id="3.40.50.300">
    <property type="entry name" value="P-loop containing nucleotide triphosphate hydrolases"/>
    <property type="match status" value="1"/>
</dbReference>
<dbReference type="InterPro" id="IPR027417">
    <property type="entry name" value="P-loop_NTPase"/>
</dbReference>
<dbReference type="RefSeq" id="WP_010441306.1">
    <property type="nucleotide sequence ID" value="NZ_AEYW01000012.1"/>
</dbReference>
<dbReference type="STRING" id="981384.GCA_000192475_02137"/>
<sequence>MQEQYNTDAFEASVFPISYTIVENAQGALTKTYEADETGAPRAAHRGALSRGIARLEGSSGSVKDHLEQFRNVLIDLKTSEAIVTGVPVLDGLEWRLGTKADVENGEAEVSRSSDCFVAKPAPSLMCLDLDTKTYPEAIRQRLTEAGGVDAVLQSVFSGFQGAGCLSRPSASTGIENPLTGHETGSAGEHLYFVAADGSDVTDFAQRLHDRLVLSGWGWGEVSKSGRVMTRTLIDRSATSPFRVVYEADAILRDMLEYRQPRTAAISEGGLLNTTALPGLNDAEAAALKETEAAIKDGKRAEAAAVRQEWKEERLRLSTRDRSNSVRAASEMERAVEREELSGEFEIQFDDGTCATVTEILANRKAFHKRTCADPLEPDYGGGTNIAIVYTDNPAQISSQAHGGVNYRLVRTEHDYFSPVDQSDQIPIEQLTGDAAIRDMFSESSCERRSKLSKLRGVRSIDDIGPIPRRQHLIKPRLPLADVVQCIGEPGVSKSAFALRDALLVASGCPEKLNIDPLEEVHITGSVLIYNAEDSYDEMNRRLISIMHHHKIEKTQHDILLWSGLDHGSLKLLHRPRDRGPLVPSPDVDELKQIIREHNVKLVYLDPQVGLASGAHENDSEDMDAVFQTLAEIASDCKITIVVIHHTAKHTRDAKGDMGAGRGSFAAVAKVRSAFTLVNVTGTGDEKDWGVTEEDQLIRLDYAKVSHSRKPTKPQVFKRESILVGNGEGYSEGDALPIDEFMKLPHQERHRIEGDYAPVLEAVDLRKLKAAAAIKRANDEDATQVRIREIALEALQGGDVVAVSQVAGYLGERFLSDSITQSASRRAVDPKLRIAIAGGVRTVRDGLNGVLQLEEKKTPRGGKPSLCLTWTPDVLSEDKGGAHG</sequence>
<name>A0A497ZWN4_9RHOB</name>
<accession>A0A497ZWN4</accession>
<dbReference type="SUPFAM" id="SSF52540">
    <property type="entry name" value="P-loop containing nucleoside triphosphate hydrolases"/>
    <property type="match status" value="1"/>
</dbReference>
<proteinExistence type="predicted"/>
<reference evidence="1 2" key="1">
    <citation type="submission" date="2018-10" db="EMBL/GenBank/DDBJ databases">
        <title>Genomic Encyclopedia of Archaeal and Bacterial Type Strains, Phase II (KMG-II): from individual species to whole genera.</title>
        <authorList>
            <person name="Goeker M."/>
        </authorList>
    </citation>
    <scope>NUCLEOTIDE SEQUENCE [LARGE SCALE GENOMIC DNA]</scope>
    <source>
        <strain evidence="1 2">DSM 29317</strain>
    </source>
</reference>
<dbReference type="AlphaFoldDB" id="A0A497ZWN4"/>
<dbReference type="EMBL" id="RCCT01000003">
    <property type="protein sequence ID" value="RLK07417.1"/>
    <property type="molecule type" value="Genomic_DNA"/>
</dbReference>
<gene>
    <name evidence="1" type="ORF">CLV75_2540</name>
</gene>
<dbReference type="OrthoDB" id="123525at2"/>
<keyword evidence="2" id="KW-1185">Reference proteome</keyword>
<evidence type="ECO:0000313" key="1">
    <source>
        <dbReference type="EMBL" id="RLK07417.1"/>
    </source>
</evidence>